<keyword evidence="3" id="KW-1185">Reference proteome</keyword>
<dbReference type="Proteomes" id="UP000503447">
    <property type="component" value="Chromosome"/>
</dbReference>
<proteinExistence type="predicted"/>
<dbReference type="KEGG" id="ftj:FTUN_6608"/>
<keyword evidence="1" id="KW-1133">Transmembrane helix</keyword>
<sequence>MRVIGLLLVMIGGLVLGYQGLNSARPGADATPAPERATDSISSVPPVASGIVVVSGLLLLASARRSED</sequence>
<evidence type="ECO:0000256" key="1">
    <source>
        <dbReference type="SAM" id="Phobius"/>
    </source>
</evidence>
<evidence type="ECO:0008006" key="4">
    <source>
        <dbReference type="Google" id="ProtNLM"/>
    </source>
</evidence>
<dbReference type="EMBL" id="CP053452">
    <property type="protein sequence ID" value="QJW99012.1"/>
    <property type="molecule type" value="Genomic_DNA"/>
</dbReference>
<accession>A0A6M5Z1F7</accession>
<dbReference type="AlphaFoldDB" id="A0A6M5Z1F7"/>
<gene>
    <name evidence="2" type="ORF">FTUN_6608</name>
</gene>
<name>A0A6M5Z1F7_9BACT</name>
<keyword evidence="1" id="KW-0812">Transmembrane</keyword>
<organism evidence="2 3">
    <name type="scientific">Frigoriglobus tundricola</name>
    <dbReference type="NCBI Taxonomy" id="2774151"/>
    <lineage>
        <taxon>Bacteria</taxon>
        <taxon>Pseudomonadati</taxon>
        <taxon>Planctomycetota</taxon>
        <taxon>Planctomycetia</taxon>
        <taxon>Gemmatales</taxon>
        <taxon>Gemmataceae</taxon>
        <taxon>Frigoriglobus</taxon>
    </lineage>
</organism>
<evidence type="ECO:0000313" key="2">
    <source>
        <dbReference type="EMBL" id="QJW99012.1"/>
    </source>
</evidence>
<evidence type="ECO:0000313" key="3">
    <source>
        <dbReference type="Proteomes" id="UP000503447"/>
    </source>
</evidence>
<feature type="transmembrane region" description="Helical" evidence="1">
    <location>
        <begin position="41"/>
        <end position="61"/>
    </location>
</feature>
<reference evidence="3" key="1">
    <citation type="submission" date="2020-05" db="EMBL/GenBank/DDBJ databases">
        <title>Frigoriglobus tundricola gen. nov., sp. nov., a psychrotolerant cellulolytic planctomycete of the family Gemmataceae with two divergent copies of 16S rRNA gene.</title>
        <authorList>
            <person name="Kulichevskaya I.S."/>
            <person name="Ivanova A.A."/>
            <person name="Naumoff D.G."/>
            <person name="Beletsky A.V."/>
            <person name="Rijpstra W.I.C."/>
            <person name="Sinninghe Damste J.S."/>
            <person name="Mardanov A.V."/>
            <person name="Ravin N.V."/>
            <person name="Dedysh S.N."/>
        </authorList>
    </citation>
    <scope>NUCLEOTIDE SEQUENCE [LARGE SCALE GENOMIC DNA]</scope>
    <source>
        <strain evidence="3">PL17</strain>
    </source>
</reference>
<keyword evidence="1" id="KW-0472">Membrane</keyword>
<protein>
    <recommendedName>
        <fullName evidence="4">DUF3185 domain-containing protein</fullName>
    </recommendedName>
</protein>